<accession>A0A0B5EDE5</accession>
<dbReference type="GeneID" id="22975683"/>
<dbReference type="PANTHER" id="PTHR43168">
    <property type="entry name" value="50S RIBOSOMAL PROTEIN L33, CHLOROPLASTIC"/>
    <property type="match status" value="1"/>
</dbReference>
<dbReference type="InterPro" id="IPR018264">
    <property type="entry name" value="Ribosomal_bL33_CS"/>
</dbReference>
<comment type="similarity">
    <text evidence="1">Belongs to the bacterial ribosomal protein bL33 family.</text>
</comment>
<dbReference type="HAMAP" id="MF_00294">
    <property type="entry name" value="Ribosomal_bL33"/>
    <property type="match status" value="1"/>
</dbReference>
<protein>
    <recommendedName>
        <fullName evidence="4">Large ribosomal subunit protein bL33c</fullName>
    </recommendedName>
</protein>
<dbReference type="NCBIfam" id="TIGR01023">
    <property type="entry name" value="rpmG_bact"/>
    <property type="match status" value="1"/>
</dbReference>
<dbReference type="Pfam" id="PF00471">
    <property type="entry name" value="Ribosomal_L33"/>
    <property type="match status" value="1"/>
</dbReference>
<dbReference type="PROSITE" id="PS00582">
    <property type="entry name" value="RIBOSOMAL_L33"/>
    <property type="match status" value="1"/>
</dbReference>
<proteinExistence type="inferred from homology"/>
<evidence type="ECO:0000313" key="6">
    <source>
        <dbReference type="EMBL" id="ALK01097.1"/>
    </source>
</evidence>
<reference evidence="5" key="2">
    <citation type="journal article" date="2016" name="New Phytol.">
        <title>Evolutionary dynamics of the plastid inverted repeat: the effects of expansion, contraction, and loss on substitution rates.</title>
        <authorList>
            <person name="Zhu A."/>
            <person name="Guo W."/>
            <person name="Gupta S."/>
            <person name="Fan W."/>
            <person name="Mower J.P."/>
        </authorList>
    </citation>
    <scope>NUCLEOTIDE SEQUENCE</scope>
</reference>
<dbReference type="EMBL" id="KR476377">
    <property type="protein sequence ID" value="ALK01097.1"/>
    <property type="molecule type" value="Genomic_DNA"/>
</dbReference>
<dbReference type="InterPro" id="IPR001705">
    <property type="entry name" value="Ribosomal_bL33"/>
</dbReference>
<organism evidence="5">
    <name type="scientific">Gnetum gnemon</name>
    <name type="common">Spanish joint-fir</name>
    <name type="synonym">Gnetum acutatum</name>
    <dbReference type="NCBI Taxonomy" id="3382"/>
    <lineage>
        <taxon>Eukaryota</taxon>
        <taxon>Viridiplantae</taxon>
        <taxon>Streptophyta</taxon>
        <taxon>Embryophyta</taxon>
        <taxon>Tracheophyta</taxon>
        <taxon>Spermatophyta</taxon>
        <taxon>Gnetopsida</taxon>
        <taxon>Gnetidae</taxon>
        <taxon>Gnetales</taxon>
        <taxon>Gnetaceae</taxon>
        <taxon>Gnetum</taxon>
    </lineage>
</organism>
<dbReference type="GO" id="GO:1990904">
    <property type="term" value="C:ribonucleoprotein complex"/>
    <property type="evidence" value="ECO:0007669"/>
    <property type="project" value="UniProtKB-KW"/>
</dbReference>
<evidence type="ECO:0000256" key="2">
    <source>
        <dbReference type="ARBA" id="ARBA00022980"/>
    </source>
</evidence>
<evidence type="ECO:0000256" key="3">
    <source>
        <dbReference type="ARBA" id="ARBA00023274"/>
    </source>
</evidence>
<dbReference type="GO" id="GO:0005737">
    <property type="term" value="C:cytoplasm"/>
    <property type="evidence" value="ECO:0007669"/>
    <property type="project" value="UniProtKB-ARBA"/>
</dbReference>
<evidence type="ECO:0000256" key="4">
    <source>
        <dbReference type="ARBA" id="ARBA00035276"/>
    </source>
</evidence>
<dbReference type="Gene3D" id="2.20.28.120">
    <property type="entry name" value="Ribosomal protein L33"/>
    <property type="match status" value="1"/>
</dbReference>
<dbReference type="SUPFAM" id="SSF57829">
    <property type="entry name" value="Zn-binding ribosomal proteins"/>
    <property type="match status" value="1"/>
</dbReference>
<reference evidence="6" key="1">
    <citation type="submission" date="2015-05" db="EMBL/GenBank/DDBJ databases">
        <title>Five gymnosperm plastomes reveal rampant rearrangements in Cupressophytes and the retention of ndh pseudogenes in Abies sibirica and Pinus sylvestris.</title>
        <authorList>
            <person name="Wu Z."/>
            <person name="Arvestad L."/>
            <person name="Thompson S.L."/>
        </authorList>
    </citation>
    <scope>NUCLEOTIDE SEQUENCE</scope>
</reference>
<keyword evidence="5" id="KW-0934">Plastid</keyword>
<dbReference type="InterPro" id="IPR011332">
    <property type="entry name" value="Ribosomal_zn-bd"/>
</dbReference>
<dbReference type="NCBIfam" id="NF001764">
    <property type="entry name" value="PRK00504.1"/>
    <property type="match status" value="1"/>
</dbReference>
<dbReference type="GO" id="GO:0006412">
    <property type="term" value="P:translation"/>
    <property type="evidence" value="ECO:0007669"/>
    <property type="project" value="InterPro"/>
</dbReference>
<dbReference type="EMBL" id="KP099649">
    <property type="protein sequence ID" value="AJE71492.1"/>
    <property type="molecule type" value="Genomic_DNA"/>
</dbReference>
<keyword evidence="2 5" id="KW-0689">Ribosomal protein</keyword>
<dbReference type="RefSeq" id="YP_009117864.1">
    <property type="nucleotide sequence ID" value="NC_026301.1"/>
</dbReference>
<name>A0A0B5EDE5_GNEGN</name>
<dbReference type="AlphaFoldDB" id="A0A0B5EDE5"/>
<dbReference type="NCBIfam" id="NF001860">
    <property type="entry name" value="PRK00595.1"/>
    <property type="match status" value="1"/>
</dbReference>
<keyword evidence="3" id="KW-0687">Ribonucleoprotein</keyword>
<gene>
    <name evidence="5" type="primary">rpl33</name>
</gene>
<dbReference type="PANTHER" id="PTHR43168:SF2">
    <property type="entry name" value="LARGE RIBOSOMAL SUBUNIT PROTEIN BL33C"/>
    <property type="match status" value="1"/>
</dbReference>
<geneLocation type="plastid" evidence="5"/>
<evidence type="ECO:0000313" key="5">
    <source>
        <dbReference type="EMBL" id="AJE71492.1"/>
    </source>
</evidence>
<dbReference type="InterPro" id="IPR038584">
    <property type="entry name" value="Ribosomal_bL33_sf"/>
</dbReference>
<sequence length="66" mass="7726">MPAKAGARVVVFLECFVCTQEGVQKRFPGVFRYITQKNRQNKPTSLELKKFCPFCLKHTVHKERKK</sequence>
<evidence type="ECO:0000256" key="1">
    <source>
        <dbReference type="ARBA" id="ARBA00007596"/>
    </source>
</evidence>
<dbReference type="GO" id="GO:0005840">
    <property type="term" value="C:ribosome"/>
    <property type="evidence" value="ECO:0007669"/>
    <property type="project" value="UniProtKB-KW"/>
</dbReference>
<dbReference type="GO" id="GO:0003735">
    <property type="term" value="F:structural constituent of ribosome"/>
    <property type="evidence" value="ECO:0007669"/>
    <property type="project" value="InterPro"/>
</dbReference>
<keyword evidence="6" id="KW-0150">Chloroplast</keyword>